<reference evidence="1 2" key="1">
    <citation type="submission" date="2018-12" db="EMBL/GenBank/DDBJ databases">
        <title>bacterium Hansschlegelia zhihuaiae S113.</title>
        <authorList>
            <person name="He J."/>
        </authorList>
    </citation>
    <scope>NUCLEOTIDE SEQUENCE [LARGE SCALE GENOMIC DNA]</scope>
    <source>
        <strain evidence="1 2">S 113</strain>
    </source>
</reference>
<comment type="caution">
    <text evidence="1">The sequence shown here is derived from an EMBL/GenBank/DDBJ whole genome shotgun (WGS) entry which is preliminary data.</text>
</comment>
<accession>A0A4Q0MBV6</accession>
<dbReference type="Proteomes" id="UP000289708">
    <property type="component" value="Unassembled WGS sequence"/>
</dbReference>
<dbReference type="AlphaFoldDB" id="A0A4Q0MBV6"/>
<dbReference type="RefSeq" id="WP_128778601.1">
    <property type="nucleotide sequence ID" value="NZ_RYFI01000017.1"/>
</dbReference>
<sequence length="123" mass="13588">MRVIGRAIIGVALGSGCGAGFRNEPRRAADLRRPAGLRAPLDAYATPDHSITRLVKAQIYDERAEKVGPEKVLEPESGSFDANFTTVMALADGSVVVFRRRYDSPHFFSEYELSAEVFTGKWR</sequence>
<evidence type="ECO:0000313" key="2">
    <source>
        <dbReference type="Proteomes" id="UP000289708"/>
    </source>
</evidence>
<dbReference type="PROSITE" id="PS51257">
    <property type="entry name" value="PROKAR_LIPOPROTEIN"/>
    <property type="match status" value="1"/>
</dbReference>
<gene>
    <name evidence="1" type="ORF">EK403_16650</name>
</gene>
<evidence type="ECO:0000313" key="1">
    <source>
        <dbReference type="EMBL" id="RXF70808.1"/>
    </source>
</evidence>
<protein>
    <submittedName>
        <fullName evidence="1">Uncharacterized protein</fullName>
    </submittedName>
</protein>
<dbReference type="EMBL" id="RYFI01000017">
    <property type="protein sequence ID" value="RXF70808.1"/>
    <property type="molecule type" value="Genomic_DNA"/>
</dbReference>
<name>A0A4Q0MBV6_9HYPH</name>
<keyword evidence="2" id="KW-1185">Reference proteome</keyword>
<organism evidence="1 2">
    <name type="scientific">Hansschlegelia zhihuaiae</name>
    <dbReference type="NCBI Taxonomy" id="405005"/>
    <lineage>
        <taxon>Bacteria</taxon>
        <taxon>Pseudomonadati</taxon>
        <taxon>Pseudomonadota</taxon>
        <taxon>Alphaproteobacteria</taxon>
        <taxon>Hyphomicrobiales</taxon>
        <taxon>Methylopilaceae</taxon>
        <taxon>Hansschlegelia</taxon>
    </lineage>
</organism>
<proteinExistence type="predicted"/>